<protein>
    <recommendedName>
        <fullName evidence="4">Rgp1-domain-containing protein</fullName>
    </recommendedName>
</protein>
<proteinExistence type="predicted"/>
<dbReference type="InterPro" id="IPR014848">
    <property type="entry name" value="Rgp1"/>
</dbReference>
<evidence type="ECO:0008006" key="4">
    <source>
        <dbReference type="Google" id="ProtNLM"/>
    </source>
</evidence>
<dbReference type="PANTHER" id="PTHR12507">
    <property type="entry name" value="REDUCED GROWTH PHENOTYPE 1 RGP1, YEAST -RELATED"/>
    <property type="match status" value="1"/>
</dbReference>
<evidence type="ECO:0000313" key="3">
    <source>
        <dbReference type="Proteomes" id="UP000038830"/>
    </source>
</evidence>
<name>A0A0H5C6F4_CYBJN</name>
<dbReference type="EMBL" id="CDQK01000005">
    <property type="protein sequence ID" value="CEP23745.1"/>
    <property type="molecule type" value="Genomic_DNA"/>
</dbReference>
<evidence type="ECO:0000256" key="1">
    <source>
        <dbReference type="SAM" id="MobiDB-lite"/>
    </source>
</evidence>
<dbReference type="AlphaFoldDB" id="A0A0H5C6F4"/>
<dbReference type="Pfam" id="PF08737">
    <property type="entry name" value="Rgp1"/>
    <property type="match status" value="1"/>
</dbReference>
<gene>
    <name evidence="2" type="ORF">BN1211_4401</name>
</gene>
<sequence length="555" mass="63280">MYIHSIHNEFLCENVRVEVVYEDNPVFADEEVSAIIRFRHLGPRRVPEPNRPTAEESQHAEEKSTGWGQRLSLQLSNAARSLFLEDVDENGSLHDESVHNPVELLTGYVQLSGFFTFDPQVMDQEKMDLLKKSSTVSGKIGGIDGLELTRTPNGGLFDKVYGLFNQPIDGLYSQDEDQKKELEHMIPFFATPKSLLFGEIELQPSTTQTFYFKCRLPRVSAPTYRGKVLNINYRLIVGASFDRSLPEPKILQFPLTVVQNFDSNGYQPVCSLDSFILLPSDKLFSELFEAQSPNGRRSSFKTIKNTVLTQPKVTQSDKKDKFLKKLSHMIENPDEEVEEFTIDEFQNSNVKDNISQFTEALIIKGEIDEDRPRLIKQHGMTLENQILRFQSQYIINYDARLIASLTFSKPIYKIGECIRLVVDLSSQEFCTTGLFVSLDSVESIRDLYVAEAQDSTRFIPHYKESFTVMKYDSLTIDIPIPLNATAQFRTSIFENKWSLALKFIITKEDLQHSVHSDNSGEYFFAMDSLAGFEFNCRLPLVVLPPDQDFGGISVL</sequence>
<reference evidence="3" key="1">
    <citation type="journal article" date="2015" name="J. Biotechnol.">
        <title>The structure of the Cyberlindnera jadinii genome and its relation to Candida utilis analyzed by the occurrence of single nucleotide polymorphisms.</title>
        <authorList>
            <person name="Rupp O."/>
            <person name="Brinkrolf K."/>
            <person name="Buerth C."/>
            <person name="Kunigo M."/>
            <person name="Schneider J."/>
            <person name="Jaenicke S."/>
            <person name="Goesmann A."/>
            <person name="Puehler A."/>
            <person name="Jaeger K.-E."/>
            <person name="Ernst J.F."/>
        </authorList>
    </citation>
    <scope>NUCLEOTIDE SEQUENCE [LARGE SCALE GENOMIC DNA]</scope>
    <source>
        <strain evidence="3">ATCC 18201 / CBS 1600 / BCRC 20928 / JCM 3617 / NBRC 0987 / NRRL Y-1542</strain>
    </source>
</reference>
<dbReference type="Proteomes" id="UP000038830">
    <property type="component" value="Unassembled WGS sequence"/>
</dbReference>
<feature type="compositionally biased region" description="Basic and acidic residues" evidence="1">
    <location>
        <begin position="45"/>
        <end position="64"/>
    </location>
</feature>
<accession>A0A0H5C6F4</accession>
<organism evidence="2 3">
    <name type="scientific">Cyberlindnera jadinii (strain ATCC 18201 / CBS 1600 / BCRC 20928 / JCM 3617 / NBRC 0987 / NRRL Y-1542)</name>
    <name type="common">Torula yeast</name>
    <name type="synonym">Candida utilis</name>
    <dbReference type="NCBI Taxonomy" id="983966"/>
    <lineage>
        <taxon>Eukaryota</taxon>
        <taxon>Fungi</taxon>
        <taxon>Dikarya</taxon>
        <taxon>Ascomycota</taxon>
        <taxon>Saccharomycotina</taxon>
        <taxon>Saccharomycetes</taxon>
        <taxon>Phaffomycetales</taxon>
        <taxon>Phaffomycetaceae</taxon>
        <taxon>Cyberlindnera</taxon>
    </lineage>
</organism>
<feature type="region of interest" description="Disordered" evidence="1">
    <location>
        <begin position="44"/>
        <end position="68"/>
    </location>
</feature>
<evidence type="ECO:0000313" key="2">
    <source>
        <dbReference type="EMBL" id="CEP23745.1"/>
    </source>
</evidence>